<organism evidence="2">
    <name type="scientific">Anopheles darlingi</name>
    <name type="common">Mosquito</name>
    <dbReference type="NCBI Taxonomy" id="43151"/>
    <lineage>
        <taxon>Eukaryota</taxon>
        <taxon>Metazoa</taxon>
        <taxon>Ecdysozoa</taxon>
        <taxon>Arthropoda</taxon>
        <taxon>Hexapoda</taxon>
        <taxon>Insecta</taxon>
        <taxon>Pterygota</taxon>
        <taxon>Neoptera</taxon>
        <taxon>Endopterygota</taxon>
        <taxon>Diptera</taxon>
        <taxon>Nematocera</taxon>
        <taxon>Culicoidea</taxon>
        <taxon>Culicidae</taxon>
        <taxon>Anophelinae</taxon>
        <taxon>Anopheles</taxon>
    </lineage>
</organism>
<feature type="signal peptide" evidence="1">
    <location>
        <begin position="1"/>
        <end position="23"/>
    </location>
</feature>
<evidence type="ECO:0000313" key="2">
    <source>
        <dbReference type="EMBL" id="MBW80130.1"/>
    </source>
</evidence>
<evidence type="ECO:0000256" key="1">
    <source>
        <dbReference type="SAM" id="SignalP"/>
    </source>
</evidence>
<feature type="chain" id="PRO_5014850465" evidence="1">
    <location>
        <begin position="24"/>
        <end position="102"/>
    </location>
</feature>
<accession>A0A2M4DRC0</accession>
<proteinExistence type="predicted"/>
<name>A0A2M4DRC0_ANODA</name>
<dbReference type="EMBL" id="GGFL01015952">
    <property type="protein sequence ID" value="MBW80130.1"/>
    <property type="molecule type" value="Transcribed_RNA"/>
</dbReference>
<dbReference type="AlphaFoldDB" id="A0A2M4DRC0"/>
<sequence>MIHYHSVFSLACLCVFCSNRSEANKTVNSQIPYRTHVMSIGEVLAGWLVSPFAQPLPTSKTSRQNKPMFFNVELSLCGGVCVCVQGNRIVIIYVHHSSPYAP</sequence>
<keyword evidence="1" id="KW-0732">Signal</keyword>
<protein>
    <submittedName>
        <fullName evidence="2">Putative secreted protein</fullName>
    </submittedName>
</protein>
<reference evidence="2" key="1">
    <citation type="submission" date="2018-01" db="EMBL/GenBank/DDBJ databases">
        <title>An insight into the sialome of Amazonian anophelines.</title>
        <authorList>
            <person name="Ribeiro J.M."/>
            <person name="Scarpassa V."/>
            <person name="Calvo E."/>
        </authorList>
    </citation>
    <scope>NUCLEOTIDE SEQUENCE</scope>
</reference>